<accession>A0A6J7JPK7</accession>
<dbReference type="InterPro" id="IPR024706">
    <property type="entry name" value="Peroxiredoxin_AhpC-typ"/>
</dbReference>
<dbReference type="PANTHER" id="PTHR43110:SF1">
    <property type="entry name" value="THIOL PEROXIDASE"/>
    <property type="match status" value="1"/>
</dbReference>
<dbReference type="InterPro" id="IPR013766">
    <property type="entry name" value="Thioredoxin_domain"/>
</dbReference>
<protein>
    <submittedName>
        <fullName evidence="4">Unannotated protein</fullName>
    </submittedName>
</protein>
<organism evidence="4">
    <name type="scientific">freshwater metagenome</name>
    <dbReference type="NCBI Taxonomy" id="449393"/>
    <lineage>
        <taxon>unclassified sequences</taxon>
        <taxon>metagenomes</taxon>
        <taxon>ecological metagenomes</taxon>
    </lineage>
</organism>
<dbReference type="PIRSF" id="PIRSF000239">
    <property type="entry name" value="AHPC"/>
    <property type="match status" value="1"/>
</dbReference>
<dbReference type="EMBL" id="CAFBNF010000109">
    <property type="protein sequence ID" value="CAB4944943.1"/>
    <property type="molecule type" value="Genomic_DNA"/>
</dbReference>
<evidence type="ECO:0000256" key="1">
    <source>
        <dbReference type="ARBA" id="ARBA00023002"/>
    </source>
</evidence>
<proteinExistence type="predicted"/>
<evidence type="ECO:0000256" key="2">
    <source>
        <dbReference type="ARBA" id="ARBA00023284"/>
    </source>
</evidence>
<dbReference type="PROSITE" id="PS51352">
    <property type="entry name" value="THIOREDOXIN_2"/>
    <property type="match status" value="1"/>
</dbReference>
<dbReference type="InterPro" id="IPR000866">
    <property type="entry name" value="AhpC/TSA"/>
</dbReference>
<dbReference type="GO" id="GO:0016491">
    <property type="term" value="F:oxidoreductase activity"/>
    <property type="evidence" value="ECO:0007669"/>
    <property type="project" value="UniProtKB-KW"/>
</dbReference>
<dbReference type="InterPro" id="IPR050455">
    <property type="entry name" value="Tpx_Peroxidase_subfamily"/>
</dbReference>
<reference evidence="4" key="1">
    <citation type="submission" date="2020-05" db="EMBL/GenBank/DDBJ databases">
        <authorList>
            <person name="Chiriac C."/>
            <person name="Salcher M."/>
            <person name="Ghai R."/>
            <person name="Kavagutti S V."/>
        </authorList>
    </citation>
    <scope>NUCLEOTIDE SEQUENCE</scope>
</reference>
<name>A0A6J7JPK7_9ZZZZ</name>
<feature type="domain" description="Thioredoxin" evidence="3">
    <location>
        <begin position="4"/>
        <end position="154"/>
    </location>
</feature>
<dbReference type="Gene3D" id="3.40.30.10">
    <property type="entry name" value="Glutaredoxin"/>
    <property type="match status" value="1"/>
</dbReference>
<sequence>MVESLIGLPAPDFELCDQFGQTHRLSHLRGSQAVLLVFFPFAFTPTCTRELHDIEAGSHEFVNHRVVTLAVSCDPIASLKAFAEREGIDHPLLSDFWPHGAVARQYGVFVEARGFANRGTFLVDRDGIVRWSVLTSPSQARSADDYRAALARLV</sequence>
<dbReference type="InterPro" id="IPR036249">
    <property type="entry name" value="Thioredoxin-like_sf"/>
</dbReference>
<keyword evidence="1" id="KW-0560">Oxidoreductase</keyword>
<keyword evidence="2" id="KW-0676">Redox-active center</keyword>
<dbReference type="CDD" id="cd03018">
    <property type="entry name" value="PRX_AhpE_like"/>
    <property type="match status" value="1"/>
</dbReference>
<dbReference type="GO" id="GO:0016209">
    <property type="term" value="F:antioxidant activity"/>
    <property type="evidence" value="ECO:0007669"/>
    <property type="project" value="InterPro"/>
</dbReference>
<dbReference type="Pfam" id="PF00578">
    <property type="entry name" value="AhpC-TSA"/>
    <property type="match status" value="1"/>
</dbReference>
<dbReference type="SUPFAM" id="SSF52833">
    <property type="entry name" value="Thioredoxin-like"/>
    <property type="match status" value="1"/>
</dbReference>
<evidence type="ECO:0000259" key="3">
    <source>
        <dbReference type="PROSITE" id="PS51352"/>
    </source>
</evidence>
<evidence type="ECO:0000313" key="4">
    <source>
        <dbReference type="EMBL" id="CAB4944943.1"/>
    </source>
</evidence>
<dbReference type="AlphaFoldDB" id="A0A6J7JPK7"/>
<gene>
    <name evidence="4" type="ORF">UFOPK3773_01070</name>
</gene>
<dbReference type="PANTHER" id="PTHR43110">
    <property type="entry name" value="THIOL PEROXIDASE"/>
    <property type="match status" value="1"/>
</dbReference>
<dbReference type="FunFam" id="3.40.30.10:FF:000118">
    <property type="entry name" value="Peroxiredoxin AhpE"/>
    <property type="match status" value="1"/>
</dbReference>